<keyword evidence="7 12" id="KW-0418">Kinase</keyword>
<dbReference type="GO" id="GO:0005829">
    <property type="term" value="C:cytosol"/>
    <property type="evidence" value="ECO:0007669"/>
    <property type="project" value="TreeGrafter"/>
</dbReference>
<evidence type="ECO:0000256" key="5">
    <source>
        <dbReference type="ARBA" id="ARBA00022727"/>
    </source>
</evidence>
<comment type="function">
    <text evidence="11 12">Phosphorylation of dTMP to form dTDP in both de novo and salvage pathways of dTTP synthesis.</text>
</comment>
<accession>G2JAN7</accession>
<dbReference type="eggNOG" id="COG0125">
    <property type="taxonomic scope" value="Bacteria"/>
</dbReference>
<dbReference type="Pfam" id="PF02223">
    <property type="entry name" value="Thymidylate_kin"/>
    <property type="match status" value="1"/>
</dbReference>
<evidence type="ECO:0000256" key="9">
    <source>
        <dbReference type="ARBA" id="ARBA00029962"/>
    </source>
</evidence>
<comment type="catalytic activity">
    <reaction evidence="10 12">
        <text>dTMP + ATP = dTDP + ADP</text>
        <dbReference type="Rhea" id="RHEA:13517"/>
        <dbReference type="ChEBI" id="CHEBI:30616"/>
        <dbReference type="ChEBI" id="CHEBI:58369"/>
        <dbReference type="ChEBI" id="CHEBI:63528"/>
        <dbReference type="ChEBI" id="CHEBI:456216"/>
        <dbReference type="EC" id="2.7.4.9"/>
    </reaction>
</comment>
<evidence type="ECO:0000256" key="3">
    <source>
        <dbReference type="ARBA" id="ARBA00017144"/>
    </source>
</evidence>
<dbReference type="RefSeq" id="WP_006682969.1">
    <property type="nucleotide sequence ID" value="NZ_CAFB01000049.1"/>
</dbReference>
<feature type="binding site" evidence="12">
    <location>
        <begin position="14"/>
        <end position="21"/>
    </location>
    <ligand>
        <name>ATP</name>
        <dbReference type="ChEBI" id="CHEBI:30616"/>
    </ligand>
</feature>
<dbReference type="InterPro" id="IPR018094">
    <property type="entry name" value="Thymidylate_kinase"/>
</dbReference>
<comment type="similarity">
    <text evidence="1 12">Belongs to the thymidylate kinase family.</text>
</comment>
<dbReference type="GO" id="GO:0006227">
    <property type="term" value="P:dUDP biosynthetic process"/>
    <property type="evidence" value="ECO:0007669"/>
    <property type="project" value="TreeGrafter"/>
</dbReference>
<dbReference type="FunFam" id="3.40.50.300:FF:000225">
    <property type="entry name" value="Thymidylate kinase"/>
    <property type="match status" value="1"/>
</dbReference>
<feature type="domain" description="Thymidylate kinase-like" evidence="13">
    <location>
        <begin position="12"/>
        <end position="200"/>
    </location>
</feature>
<evidence type="ECO:0000256" key="4">
    <source>
        <dbReference type="ARBA" id="ARBA00022679"/>
    </source>
</evidence>
<dbReference type="EMBL" id="CAFB01000049">
    <property type="protein sequence ID" value="CCD29839.1"/>
    <property type="molecule type" value="Genomic_DNA"/>
</dbReference>
<dbReference type="AlphaFoldDB" id="G2JAN7"/>
<evidence type="ECO:0000256" key="11">
    <source>
        <dbReference type="ARBA" id="ARBA00057735"/>
    </source>
</evidence>
<keyword evidence="5 12" id="KW-0545">Nucleotide biosynthesis</keyword>
<dbReference type="SUPFAM" id="SSF52540">
    <property type="entry name" value="P-loop containing nucleoside triphosphate hydrolases"/>
    <property type="match status" value="1"/>
</dbReference>
<evidence type="ECO:0000256" key="10">
    <source>
        <dbReference type="ARBA" id="ARBA00048743"/>
    </source>
</evidence>
<proteinExistence type="inferred from homology"/>
<evidence type="ECO:0000256" key="7">
    <source>
        <dbReference type="ARBA" id="ARBA00022777"/>
    </source>
</evidence>
<evidence type="ECO:0000259" key="13">
    <source>
        <dbReference type="Pfam" id="PF02223"/>
    </source>
</evidence>
<comment type="caution">
    <text evidence="14">The sequence shown here is derived from an EMBL/GenBank/DDBJ whole genome shotgun (WGS) entry which is preliminary data.</text>
</comment>
<evidence type="ECO:0000313" key="15">
    <source>
        <dbReference type="Proteomes" id="UP000054051"/>
    </source>
</evidence>
<dbReference type="Gene3D" id="3.40.50.300">
    <property type="entry name" value="P-loop containing nucleotide triphosphate hydrolases"/>
    <property type="match status" value="1"/>
</dbReference>
<dbReference type="CDD" id="cd01672">
    <property type="entry name" value="TMPK"/>
    <property type="match status" value="1"/>
</dbReference>
<name>G2JAN7_9BURK</name>
<dbReference type="InterPro" id="IPR039430">
    <property type="entry name" value="Thymidylate_kin-like_dom"/>
</dbReference>
<reference evidence="14 15" key="1">
    <citation type="submission" date="2011-08" db="EMBL/GenBank/DDBJ databases">
        <title>The genome of the obligate endobacterium of an arbuscular mycorrhizal fungus reveals an interphylum network of nutritional interactions.</title>
        <authorList>
            <person name="Ghignone S."/>
            <person name="Salvioli A."/>
            <person name="Anca I."/>
            <person name="Lumini E."/>
            <person name="Ortu G."/>
            <person name="Petiti L."/>
            <person name="Cruveiller S."/>
            <person name="Bianciotto V."/>
            <person name="Piffanelli P."/>
            <person name="Lanfranco L."/>
            <person name="Bonfante P."/>
        </authorList>
    </citation>
    <scope>NUCLEOTIDE SEQUENCE [LARGE SCALE GENOMIC DNA]</scope>
    <source>
        <strain evidence="14 15">BEG34</strain>
    </source>
</reference>
<evidence type="ECO:0000256" key="12">
    <source>
        <dbReference type="HAMAP-Rule" id="MF_00165"/>
    </source>
</evidence>
<sequence>MDQPTRGQWITFEGIDGAGKSMQLSWFSERLLERLKPFGISLLTTREPGGTPLSETIREWLLRQPMQLETETLLIFAARSEHLATVIQPALERGDWVLCDRFTDATFAYQGGGRGLACARIAALEAWVQQGLQPDLTVLFDIPAEIASARRGAVRTPDKFESESHAFFTRVRDAYLRRARKAPHRFVRIDATRSVEEIRQTLEKMIEKL</sequence>
<protein>
    <recommendedName>
        <fullName evidence="3 12">Thymidylate kinase</fullName>
        <ecNumber evidence="2 12">2.7.4.9</ecNumber>
    </recommendedName>
    <alternativeName>
        <fullName evidence="9 12">dTMP kinase</fullName>
    </alternativeName>
</protein>
<keyword evidence="4 12" id="KW-0808">Transferase</keyword>
<gene>
    <name evidence="12 14" type="primary">tmk</name>
    <name evidence="14" type="ORF">CAGGBEG34_310009</name>
</gene>
<evidence type="ECO:0000256" key="8">
    <source>
        <dbReference type="ARBA" id="ARBA00022840"/>
    </source>
</evidence>
<dbReference type="EC" id="2.7.4.9" evidence="2 12"/>
<keyword evidence="6 12" id="KW-0547">Nucleotide-binding</keyword>
<dbReference type="OrthoDB" id="9774907at2"/>
<dbReference type="HAMAP" id="MF_00165">
    <property type="entry name" value="Thymidylate_kinase"/>
    <property type="match status" value="1"/>
</dbReference>
<dbReference type="PANTHER" id="PTHR10344">
    <property type="entry name" value="THYMIDYLATE KINASE"/>
    <property type="match status" value="1"/>
</dbReference>
<dbReference type="NCBIfam" id="TIGR00041">
    <property type="entry name" value="DTMP_kinase"/>
    <property type="match status" value="1"/>
</dbReference>
<dbReference type="InterPro" id="IPR027417">
    <property type="entry name" value="P-loop_NTPase"/>
</dbReference>
<evidence type="ECO:0000313" key="14">
    <source>
        <dbReference type="EMBL" id="CCD29839.1"/>
    </source>
</evidence>
<dbReference type="GO" id="GO:0006233">
    <property type="term" value="P:dTDP biosynthetic process"/>
    <property type="evidence" value="ECO:0007669"/>
    <property type="project" value="InterPro"/>
</dbReference>
<dbReference type="PANTHER" id="PTHR10344:SF4">
    <property type="entry name" value="UMP-CMP KINASE 2, MITOCHONDRIAL"/>
    <property type="match status" value="1"/>
</dbReference>
<organism evidence="14 15">
    <name type="scientific">Candidatus Glomeribacter gigasporarum BEG34</name>
    <dbReference type="NCBI Taxonomy" id="1070319"/>
    <lineage>
        <taxon>Bacteria</taxon>
        <taxon>Pseudomonadati</taxon>
        <taxon>Pseudomonadota</taxon>
        <taxon>Betaproteobacteria</taxon>
        <taxon>Burkholderiales</taxon>
        <taxon>Burkholderiaceae</taxon>
        <taxon>Candidatus Glomeribacter</taxon>
    </lineage>
</organism>
<keyword evidence="8 12" id="KW-0067">ATP-binding</keyword>
<keyword evidence="15" id="KW-1185">Reference proteome</keyword>
<evidence type="ECO:0000256" key="1">
    <source>
        <dbReference type="ARBA" id="ARBA00009776"/>
    </source>
</evidence>
<evidence type="ECO:0000256" key="6">
    <source>
        <dbReference type="ARBA" id="ARBA00022741"/>
    </source>
</evidence>
<dbReference type="GO" id="GO:0005524">
    <property type="term" value="F:ATP binding"/>
    <property type="evidence" value="ECO:0007669"/>
    <property type="project" value="UniProtKB-UniRule"/>
</dbReference>
<evidence type="ECO:0000256" key="2">
    <source>
        <dbReference type="ARBA" id="ARBA00012980"/>
    </source>
</evidence>
<dbReference type="GO" id="GO:0004798">
    <property type="term" value="F:dTMP kinase activity"/>
    <property type="evidence" value="ECO:0007669"/>
    <property type="project" value="UniProtKB-UniRule"/>
</dbReference>
<dbReference type="Proteomes" id="UP000054051">
    <property type="component" value="Unassembled WGS sequence"/>
</dbReference>
<dbReference type="GO" id="GO:0006235">
    <property type="term" value="P:dTTP biosynthetic process"/>
    <property type="evidence" value="ECO:0007669"/>
    <property type="project" value="UniProtKB-UniRule"/>
</dbReference>
<dbReference type="STRING" id="1070319.CAGGBEG34_310009"/>